<keyword evidence="3 6" id="KW-1133">Transmembrane helix</keyword>
<dbReference type="EMBL" id="SZPX01000005">
    <property type="protein sequence ID" value="TKI69269.1"/>
    <property type="molecule type" value="Genomic_DNA"/>
</dbReference>
<dbReference type="InterPro" id="IPR029095">
    <property type="entry name" value="NarX-like_N"/>
</dbReference>
<gene>
    <name evidence="8" type="ORF">FCU45_07045</name>
</gene>
<dbReference type="Proteomes" id="UP000309561">
    <property type="component" value="Unassembled WGS sequence"/>
</dbReference>
<name>A0A4U2Z529_9BACT</name>
<accession>A0A4U2Z529</accession>
<dbReference type="OrthoDB" id="952521at2"/>
<evidence type="ECO:0000256" key="5">
    <source>
        <dbReference type="SAM" id="Coils"/>
    </source>
</evidence>
<feature type="transmembrane region" description="Helical" evidence="6">
    <location>
        <begin position="12"/>
        <end position="33"/>
    </location>
</feature>
<feature type="domain" description="NarX-like N-terminal" evidence="7">
    <location>
        <begin position="32"/>
        <end position="124"/>
    </location>
</feature>
<evidence type="ECO:0000259" key="7">
    <source>
        <dbReference type="Pfam" id="PF13675"/>
    </source>
</evidence>
<keyword evidence="2 6" id="KW-0812">Transmembrane</keyword>
<evidence type="ECO:0000256" key="2">
    <source>
        <dbReference type="ARBA" id="ARBA00022692"/>
    </source>
</evidence>
<dbReference type="RefSeq" id="WP_137013724.1">
    <property type="nucleotide sequence ID" value="NZ_SZPX01000005.1"/>
</dbReference>
<dbReference type="AlphaFoldDB" id="A0A4U2Z529"/>
<evidence type="ECO:0000313" key="9">
    <source>
        <dbReference type="Proteomes" id="UP000309561"/>
    </source>
</evidence>
<reference evidence="8 9" key="1">
    <citation type="submission" date="2019-04" db="EMBL/GenBank/DDBJ databases">
        <title>Sulfurimonas crateris sp. nov. a facultative anaerobic sulfur-oxidizing chemolithautotrophic bacterium isolated from a terrestrial mud vulcano.</title>
        <authorList>
            <person name="Ratnikova N.M."/>
            <person name="Slobodkin A.I."/>
            <person name="Merkel A.Y."/>
            <person name="Novikov A."/>
            <person name="Bonch-Osmolovskaya E.A."/>
            <person name="Slobodkina G.B."/>
        </authorList>
    </citation>
    <scope>NUCLEOTIDE SEQUENCE [LARGE SCALE GENOMIC DNA]</scope>
    <source>
        <strain evidence="8 9">SN118</strain>
    </source>
</reference>
<dbReference type="Pfam" id="PF13675">
    <property type="entry name" value="PilJ"/>
    <property type="match status" value="1"/>
</dbReference>
<proteinExistence type="predicted"/>
<comment type="subcellular location">
    <subcellularLocation>
        <location evidence="1">Membrane</location>
        <topology evidence="1">Multi-pass membrane protein</topology>
    </subcellularLocation>
</comment>
<keyword evidence="5" id="KW-0175">Coiled coil</keyword>
<evidence type="ECO:0000313" key="8">
    <source>
        <dbReference type="EMBL" id="TKI69269.1"/>
    </source>
</evidence>
<evidence type="ECO:0000256" key="1">
    <source>
        <dbReference type="ARBA" id="ARBA00004141"/>
    </source>
</evidence>
<dbReference type="GO" id="GO:0016020">
    <property type="term" value="C:membrane"/>
    <property type="evidence" value="ECO:0007669"/>
    <property type="project" value="UniProtKB-SubCell"/>
</dbReference>
<evidence type="ECO:0000256" key="4">
    <source>
        <dbReference type="ARBA" id="ARBA00023136"/>
    </source>
</evidence>
<sequence>MTIKFNKISTKIKVIGALLILLVVGVIGTTIYLTQQNIKDALVINIAGKQRMLTQEISKSIFYIQYSGVYDFKEADKATTEFIYGLSTLKNGDKEKGISAVSTSEISAQLQYVEKLWDSFYTDIKEYKQLVYLEIKQEQRISEIIESIHINNSILLENVDKLVTMYTDHSEGKINFIRTFQYLAGIMLFLIFIYSIIQLKTIESNADAFMQYSKMLADNEDISNLTPIEIQAESESEIVEVSDTINCFINKINSAVEYSNEALLQSQKASSKLEELTDEFDSILGELKDKSLACKHLDNSEDMVIASTEELMNSTKKLANLKKELDELLKNCQVLK</sequence>
<evidence type="ECO:0000256" key="3">
    <source>
        <dbReference type="ARBA" id="ARBA00022989"/>
    </source>
</evidence>
<organism evidence="8 9">
    <name type="scientific">Sulfurimonas crateris</name>
    <dbReference type="NCBI Taxonomy" id="2574727"/>
    <lineage>
        <taxon>Bacteria</taxon>
        <taxon>Pseudomonadati</taxon>
        <taxon>Campylobacterota</taxon>
        <taxon>Epsilonproteobacteria</taxon>
        <taxon>Campylobacterales</taxon>
        <taxon>Sulfurimonadaceae</taxon>
        <taxon>Sulfurimonas</taxon>
    </lineage>
</organism>
<keyword evidence="9" id="KW-1185">Reference proteome</keyword>
<feature type="transmembrane region" description="Helical" evidence="6">
    <location>
        <begin position="179"/>
        <end position="197"/>
    </location>
</feature>
<comment type="caution">
    <text evidence="8">The sequence shown here is derived from an EMBL/GenBank/DDBJ whole genome shotgun (WGS) entry which is preliminary data.</text>
</comment>
<feature type="coiled-coil region" evidence="5">
    <location>
        <begin position="304"/>
        <end position="331"/>
    </location>
</feature>
<keyword evidence="4 6" id="KW-0472">Membrane</keyword>
<protein>
    <recommendedName>
        <fullName evidence="7">NarX-like N-terminal domain-containing protein</fullName>
    </recommendedName>
</protein>
<evidence type="ECO:0000256" key="6">
    <source>
        <dbReference type="SAM" id="Phobius"/>
    </source>
</evidence>